<dbReference type="InterPro" id="IPR036420">
    <property type="entry name" value="BRCT_dom_sf"/>
</dbReference>
<dbReference type="InterPro" id="IPR001357">
    <property type="entry name" value="BRCT_dom"/>
</dbReference>
<accession>A0A9W9A9J8</accession>
<dbReference type="Proteomes" id="UP001150238">
    <property type="component" value="Unassembled WGS sequence"/>
</dbReference>
<organism evidence="2 3">
    <name type="scientific">Lentinula lateritia</name>
    <dbReference type="NCBI Taxonomy" id="40482"/>
    <lineage>
        <taxon>Eukaryota</taxon>
        <taxon>Fungi</taxon>
        <taxon>Dikarya</taxon>
        <taxon>Basidiomycota</taxon>
        <taxon>Agaricomycotina</taxon>
        <taxon>Agaricomycetes</taxon>
        <taxon>Agaricomycetidae</taxon>
        <taxon>Agaricales</taxon>
        <taxon>Marasmiineae</taxon>
        <taxon>Omphalotaceae</taxon>
        <taxon>Lentinula</taxon>
    </lineage>
</organism>
<reference evidence="2" key="1">
    <citation type="submission" date="2022-08" db="EMBL/GenBank/DDBJ databases">
        <authorList>
            <consortium name="DOE Joint Genome Institute"/>
            <person name="Min B."/>
            <person name="Riley R."/>
            <person name="Sierra-Patev S."/>
            <person name="Naranjo-Ortiz M."/>
            <person name="Looney B."/>
            <person name="Konkel Z."/>
            <person name="Slot J.C."/>
            <person name="Sakamoto Y."/>
            <person name="Steenwyk J.L."/>
            <person name="Rokas A."/>
            <person name="Carro J."/>
            <person name="Camarero S."/>
            <person name="Ferreira P."/>
            <person name="Molpeceres G."/>
            <person name="Ruiz-Duenas F.J."/>
            <person name="Serrano A."/>
            <person name="Henrissat B."/>
            <person name="Drula E."/>
            <person name="Hughes K.W."/>
            <person name="Mata J.L."/>
            <person name="Ishikawa N.K."/>
            <person name="Vargas-Isla R."/>
            <person name="Ushijima S."/>
            <person name="Smith C.A."/>
            <person name="Ahrendt S."/>
            <person name="Andreopoulos W."/>
            <person name="He G."/>
            <person name="Labutti K."/>
            <person name="Lipzen A."/>
            <person name="Ng V."/>
            <person name="Sandor L."/>
            <person name="Barry K."/>
            <person name="Martinez A.T."/>
            <person name="Xiao Y."/>
            <person name="Gibbons J.G."/>
            <person name="Terashima K."/>
            <person name="Hibbett D.S."/>
            <person name="Grigoriev I.V."/>
        </authorList>
    </citation>
    <scope>NUCLEOTIDE SEQUENCE</scope>
    <source>
        <strain evidence="2">Sp2 HRB7682 ss15</strain>
    </source>
</reference>
<dbReference type="CDD" id="cd17716">
    <property type="entry name" value="BRCT_microcephalin_rpt1"/>
    <property type="match status" value="1"/>
</dbReference>
<dbReference type="PROSITE" id="PS50172">
    <property type="entry name" value="BRCT"/>
    <property type="match status" value="1"/>
</dbReference>
<feature type="non-terminal residue" evidence="2">
    <location>
        <position position="1"/>
    </location>
</feature>
<evidence type="ECO:0000259" key="1">
    <source>
        <dbReference type="PROSITE" id="PS50172"/>
    </source>
</evidence>
<protein>
    <recommendedName>
        <fullName evidence="1">BRCT domain-containing protein</fullName>
    </recommendedName>
</protein>
<dbReference type="EMBL" id="JANVFS010000021">
    <property type="protein sequence ID" value="KAJ4475967.1"/>
    <property type="molecule type" value="Genomic_DNA"/>
</dbReference>
<feature type="domain" description="BRCT" evidence="1">
    <location>
        <begin position="1"/>
        <end position="94"/>
    </location>
</feature>
<comment type="caution">
    <text evidence="2">The sequence shown here is derived from an EMBL/GenBank/DDBJ whole genome shotgun (WGS) entry which is preliminary data.</text>
</comment>
<evidence type="ECO:0000313" key="3">
    <source>
        <dbReference type="Proteomes" id="UP001150238"/>
    </source>
</evidence>
<dbReference type="Gene3D" id="3.40.50.10190">
    <property type="entry name" value="BRCT domain"/>
    <property type="match status" value="1"/>
</dbReference>
<feature type="non-terminal residue" evidence="2">
    <location>
        <position position="96"/>
    </location>
</feature>
<dbReference type="AlphaFoldDB" id="A0A9W9A9J8"/>
<evidence type="ECO:0000313" key="2">
    <source>
        <dbReference type="EMBL" id="KAJ4475967.1"/>
    </source>
</evidence>
<dbReference type="SUPFAM" id="SSF52113">
    <property type="entry name" value="BRCT domain"/>
    <property type="match status" value="1"/>
</dbReference>
<dbReference type="Pfam" id="PF00533">
    <property type="entry name" value="BRCT"/>
    <property type="match status" value="1"/>
</dbReference>
<reference evidence="2" key="2">
    <citation type="journal article" date="2023" name="Proc. Natl. Acad. Sci. U.S.A.">
        <title>A global phylogenomic analysis of the shiitake genus Lentinula.</title>
        <authorList>
            <person name="Sierra-Patev S."/>
            <person name="Min B."/>
            <person name="Naranjo-Ortiz M."/>
            <person name="Looney B."/>
            <person name="Konkel Z."/>
            <person name="Slot J.C."/>
            <person name="Sakamoto Y."/>
            <person name="Steenwyk J.L."/>
            <person name="Rokas A."/>
            <person name="Carro J."/>
            <person name="Camarero S."/>
            <person name="Ferreira P."/>
            <person name="Molpeceres G."/>
            <person name="Ruiz-Duenas F.J."/>
            <person name="Serrano A."/>
            <person name="Henrissat B."/>
            <person name="Drula E."/>
            <person name="Hughes K.W."/>
            <person name="Mata J.L."/>
            <person name="Ishikawa N.K."/>
            <person name="Vargas-Isla R."/>
            <person name="Ushijima S."/>
            <person name="Smith C.A."/>
            <person name="Donoghue J."/>
            <person name="Ahrendt S."/>
            <person name="Andreopoulos W."/>
            <person name="He G."/>
            <person name="LaButti K."/>
            <person name="Lipzen A."/>
            <person name="Ng V."/>
            <person name="Riley R."/>
            <person name="Sandor L."/>
            <person name="Barry K."/>
            <person name="Martinez A.T."/>
            <person name="Xiao Y."/>
            <person name="Gibbons J.G."/>
            <person name="Terashima K."/>
            <person name="Grigoriev I.V."/>
            <person name="Hibbett D."/>
        </authorList>
    </citation>
    <scope>NUCLEOTIDE SEQUENCE</scope>
    <source>
        <strain evidence="2">Sp2 HRB7682 ss15</strain>
    </source>
</reference>
<sequence>LTVLEGCKVFVDVWMSDGQDTSLLYIDIAKNLGAQVVRRIGPQCTHVVYTSGCERTVEQYLALDKRQRPKAVGASWLRDCKQASARLNEELYLVDM</sequence>
<proteinExistence type="predicted"/>
<gene>
    <name evidence="2" type="ORF">C8J55DRAFT_385176</name>
</gene>
<name>A0A9W9A9J8_9AGAR</name>